<reference evidence="2" key="1">
    <citation type="submission" date="2022-11" db="UniProtKB">
        <authorList>
            <consortium name="WormBaseParasite"/>
        </authorList>
    </citation>
    <scope>IDENTIFICATION</scope>
</reference>
<organism evidence="1 2">
    <name type="scientific">Panagrolaimus sp. ES5</name>
    <dbReference type="NCBI Taxonomy" id="591445"/>
    <lineage>
        <taxon>Eukaryota</taxon>
        <taxon>Metazoa</taxon>
        <taxon>Ecdysozoa</taxon>
        <taxon>Nematoda</taxon>
        <taxon>Chromadorea</taxon>
        <taxon>Rhabditida</taxon>
        <taxon>Tylenchina</taxon>
        <taxon>Panagrolaimomorpha</taxon>
        <taxon>Panagrolaimoidea</taxon>
        <taxon>Panagrolaimidae</taxon>
        <taxon>Panagrolaimus</taxon>
    </lineage>
</organism>
<name>A0AC34FMR9_9BILA</name>
<accession>A0AC34FMR9</accession>
<proteinExistence type="predicted"/>
<dbReference type="Proteomes" id="UP000887579">
    <property type="component" value="Unplaced"/>
</dbReference>
<sequence length="216" mass="24852">MIGRKFLLLTLSLILLLLICPCFSTAPPFRKILGSEKYAIVGVSNCTTTIETFVDDEYCSHHMSKENYRYDNSCKPFFAVLYLPVETESLDPPKIFMVFSEAKKLAYRLVDIAYPLSDTTISSFRIPTDRHSYFTNTPLNPSVYDIIGVVYDHFSGLLYIIYKTFENGDQKANVDVYLMEPNSSSMSLLNTYLYTSDVDDYFFDTEWSSDIYSKML</sequence>
<evidence type="ECO:0000313" key="1">
    <source>
        <dbReference type="Proteomes" id="UP000887579"/>
    </source>
</evidence>
<dbReference type="WBParaSite" id="ES5_v2.g17829.t1">
    <property type="protein sequence ID" value="ES5_v2.g17829.t1"/>
    <property type="gene ID" value="ES5_v2.g17829"/>
</dbReference>
<protein>
    <submittedName>
        <fullName evidence="2">Uncharacterized protein</fullName>
    </submittedName>
</protein>
<evidence type="ECO:0000313" key="2">
    <source>
        <dbReference type="WBParaSite" id="ES5_v2.g17829.t1"/>
    </source>
</evidence>